<reference evidence="2" key="1">
    <citation type="submission" date="2016-10" db="EMBL/GenBank/DDBJ databases">
        <authorList>
            <person name="Varghese N."/>
            <person name="Submissions S."/>
        </authorList>
    </citation>
    <scope>NUCLEOTIDE SEQUENCE [LARGE SCALE GENOMIC DNA]</scope>
    <source>
        <strain evidence="2">CGMCC 1.6489</strain>
    </source>
</reference>
<evidence type="ECO:0000313" key="1">
    <source>
        <dbReference type="EMBL" id="SET85433.1"/>
    </source>
</evidence>
<keyword evidence="2" id="KW-1185">Reference proteome</keyword>
<dbReference type="Proteomes" id="UP000198762">
    <property type="component" value="Unassembled WGS sequence"/>
</dbReference>
<accession>A0A1I0HNB6</accession>
<evidence type="ECO:0000313" key="2">
    <source>
        <dbReference type="Proteomes" id="UP000198762"/>
    </source>
</evidence>
<name>A0A1I0HNB6_9GAMM</name>
<dbReference type="EMBL" id="FOHZ01000031">
    <property type="protein sequence ID" value="SET85433.1"/>
    <property type="molecule type" value="Genomic_DNA"/>
</dbReference>
<proteinExistence type="predicted"/>
<dbReference type="AlphaFoldDB" id="A0A1I0HNB6"/>
<dbReference type="STRING" id="430453.SAMN04487962_13135"/>
<sequence>MTADELIARLKALPPDTQVLVEGYENGFDEVIELKGQDVVRYRHAQPWDGQYQPPERFGEPATGIMQVAVILGRRGPLR</sequence>
<protein>
    <submittedName>
        <fullName evidence="1">Uncharacterized protein</fullName>
    </submittedName>
</protein>
<organism evidence="1 2">
    <name type="scientific">Marinobacter segnicrescens</name>
    <dbReference type="NCBI Taxonomy" id="430453"/>
    <lineage>
        <taxon>Bacteria</taxon>
        <taxon>Pseudomonadati</taxon>
        <taxon>Pseudomonadota</taxon>
        <taxon>Gammaproteobacteria</taxon>
        <taxon>Pseudomonadales</taxon>
        <taxon>Marinobacteraceae</taxon>
        <taxon>Marinobacter</taxon>
    </lineage>
</organism>
<dbReference type="RefSeq" id="WP_091854729.1">
    <property type="nucleotide sequence ID" value="NZ_FOHZ01000031.1"/>
</dbReference>
<gene>
    <name evidence="1" type="ORF">SAMN04487962_13135</name>
</gene>
<dbReference type="OrthoDB" id="6899227at2"/>